<comment type="caution">
    <text evidence="9">The sequence shown here is derived from an EMBL/GenBank/DDBJ whole genome shotgun (WGS) entry which is preliminary data.</text>
</comment>
<dbReference type="PANTHER" id="PTHR33362">
    <property type="entry name" value="SIALIC ACID TRAP TRANSPORTER PERMEASE PROTEIN SIAT-RELATED"/>
    <property type="match status" value="1"/>
</dbReference>
<keyword evidence="4 7" id="KW-0812">Transmembrane</keyword>
<evidence type="ECO:0000256" key="6">
    <source>
        <dbReference type="ARBA" id="ARBA00023136"/>
    </source>
</evidence>
<sequence length="434" mass="45733">MTAIMLTAFGLLVALLASGVWVGLGLAGVGILSLESFRGFMPVEKLLAQTVWNSTTSAELVALPLFILMGELLFRSRLTQLLFDGLAPWVDRIPGRLLHTNILGCTLFAAISGSSAATTATVGRITSSELMARGYDARIAAGSLAGAGTLGFLIPPSTIMIIYGVLAQVSILKMFIAGIVPGLLLALAFMVYLGLYALSRPGELPPRQRGLKAADYLRALVQLGPVAVLIAFVIGSMLTGMATPTEAGAVGVLGALIVCLLQRCLSWKSLWSALMGAAQITSMIGLIIVGAMFLSVAMGFLNVPRTIADTIGALGLSPLALVAMLLVFYVVLGMLLEGMSIIVMTLPITLPLITQAGFDPIWFGVFLVLVVEMAQITPPVGFNLFVINGITGMKIGRIARAVAPFFLIMVAFTLLLAVFPQIVTWLPDLVEARG</sequence>
<feature type="transmembrane region" description="Helical" evidence="7">
    <location>
        <begin position="139"/>
        <end position="163"/>
    </location>
</feature>
<keyword evidence="3 7" id="KW-0997">Cell inner membrane</keyword>
<evidence type="ECO:0000259" key="8">
    <source>
        <dbReference type="Pfam" id="PF06808"/>
    </source>
</evidence>
<feature type="transmembrane region" description="Helical" evidence="7">
    <location>
        <begin position="277"/>
        <end position="301"/>
    </location>
</feature>
<keyword evidence="2" id="KW-1003">Cell membrane</keyword>
<evidence type="ECO:0000256" key="3">
    <source>
        <dbReference type="ARBA" id="ARBA00022519"/>
    </source>
</evidence>
<reference evidence="10" key="1">
    <citation type="journal article" date="2019" name="Int. J. Syst. Evol. Microbiol.">
        <title>The Global Catalogue of Microorganisms (GCM) 10K type strain sequencing project: providing services to taxonomists for standard genome sequencing and annotation.</title>
        <authorList>
            <consortium name="The Broad Institute Genomics Platform"/>
            <consortium name="The Broad Institute Genome Sequencing Center for Infectious Disease"/>
            <person name="Wu L."/>
            <person name="Ma J."/>
        </authorList>
    </citation>
    <scope>NUCLEOTIDE SEQUENCE [LARGE SCALE GENOMIC DNA]</scope>
    <source>
        <strain evidence="10">KCTC 32998</strain>
    </source>
</reference>
<feature type="transmembrane region" description="Helical" evidence="7">
    <location>
        <begin position="398"/>
        <end position="419"/>
    </location>
</feature>
<name>A0ABQ3DXJ4_9GAMM</name>
<dbReference type="PIRSF" id="PIRSF006066">
    <property type="entry name" value="HI0050"/>
    <property type="match status" value="1"/>
</dbReference>
<protein>
    <recommendedName>
        <fullName evidence="7">TRAP transporter large permease protein</fullName>
    </recommendedName>
</protein>
<evidence type="ECO:0000256" key="7">
    <source>
        <dbReference type="RuleBase" id="RU369079"/>
    </source>
</evidence>
<evidence type="ECO:0000256" key="4">
    <source>
        <dbReference type="ARBA" id="ARBA00022692"/>
    </source>
</evidence>
<dbReference type="EMBL" id="BMZI01000003">
    <property type="protein sequence ID" value="GHB18174.1"/>
    <property type="molecule type" value="Genomic_DNA"/>
</dbReference>
<evidence type="ECO:0000313" key="9">
    <source>
        <dbReference type="EMBL" id="GHB18174.1"/>
    </source>
</evidence>
<evidence type="ECO:0000256" key="5">
    <source>
        <dbReference type="ARBA" id="ARBA00022989"/>
    </source>
</evidence>
<organism evidence="9 10">
    <name type="scientific">Salinicola rhizosphaerae</name>
    <dbReference type="NCBI Taxonomy" id="1443141"/>
    <lineage>
        <taxon>Bacteria</taxon>
        <taxon>Pseudomonadati</taxon>
        <taxon>Pseudomonadota</taxon>
        <taxon>Gammaproteobacteria</taxon>
        <taxon>Oceanospirillales</taxon>
        <taxon>Halomonadaceae</taxon>
        <taxon>Salinicola</taxon>
    </lineage>
</organism>
<comment type="subunit">
    <text evidence="7">The complex comprises the extracytoplasmic solute receptor protein and the two transmembrane proteins.</text>
</comment>
<dbReference type="RefSeq" id="WP_189444178.1">
    <property type="nucleotide sequence ID" value="NZ_BMZI01000003.1"/>
</dbReference>
<dbReference type="Pfam" id="PF06808">
    <property type="entry name" value="DctM"/>
    <property type="match status" value="1"/>
</dbReference>
<feature type="transmembrane region" description="Helical" evidence="7">
    <location>
        <begin position="364"/>
        <end position="386"/>
    </location>
</feature>
<keyword evidence="5 7" id="KW-1133">Transmembrane helix</keyword>
<accession>A0ABQ3DXJ4</accession>
<feature type="transmembrane region" description="Helical" evidence="7">
    <location>
        <begin position="219"/>
        <end position="241"/>
    </location>
</feature>
<comment type="caution">
    <text evidence="7">Lacks conserved residue(s) required for the propagation of feature annotation.</text>
</comment>
<comment type="subcellular location">
    <subcellularLocation>
        <location evidence="1 7">Cell inner membrane</location>
        <topology evidence="1 7">Multi-pass membrane protein</topology>
    </subcellularLocation>
</comment>
<evidence type="ECO:0000256" key="2">
    <source>
        <dbReference type="ARBA" id="ARBA00022475"/>
    </source>
</evidence>
<comment type="function">
    <text evidence="7">Part of the tripartite ATP-independent periplasmic (TRAP) transport system.</text>
</comment>
<feature type="transmembrane region" description="Helical" evidence="7">
    <location>
        <begin position="51"/>
        <end position="74"/>
    </location>
</feature>
<feature type="transmembrane region" description="Helical" evidence="7">
    <location>
        <begin position="175"/>
        <end position="198"/>
    </location>
</feature>
<comment type="similarity">
    <text evidence="7">Belongs to the TRAP transporter large permease family.</text>
</comment>
<keyword evidence="6 7" id="KW-0472">Membrane</keyword>
<dbReference type="Proteomes" id="UP000646745">
    <property type="component" value="Unassembled WGS sequence"/>
</dbReference>
<evidence type="ECO:0000313" key="10">
    <source>
        <dbReference type="Proteomes" id="UP000646745"/>
    </source>
</evidence>
<dbReference type="NCBIfam" id="TIGR00786">
    <property type="entry name" value="dctM"/>
    <property type="match status" value="1"/>
</dbReference>
<keyword evidence="7" id="KW-0813">Transport</keyword>
<feature type="domain" description="TRAP C4-dicarboxylate transport system permease DctM subunit" evidence="8">
    <location>
        <begin position="9"/>
        <end position="422"/>
    </location>
</feature>
<feature type="transmembrane region" description="Helical" evidence="7">
    <location>
        <begin position="247"/>
        <end position="265"/>
    </location>
</feature>
<feature type="transmembrane region" description="Helical" evidence="7">
    <location>
        <begin position="339"/>
        <end position="358"/>
    </location>
</feature>
<proteinExistence type="inferred from homology"/>
<gene>
    <name evidence="9" type="ORF">GCM10009038_16500</name>
</gene>
<evidence type="ECO:0000256" key="1">
    <source>
        <dbReference type="ARBA" id="ARBA00004429"/>
    </source>
</evidence>
<dbReference type="PANTHER" id="PTHR33362:SF5">
    <property type="entry name" value="C4-DICARBOXYLATE TRAP TRANSPORTER LARGE PERMEASE PROTEIN DCTM"/>
    <property type="match status" value="1"/>
</dbReference>
<keyword evidence="10" id="KW-1185">Reference proteome</keyword>
<dbReference type="InterPro" id="IPR004681">
    <property type="entry name" value="TRAP_DctM"/>
</dbReference>
<feature type="transmembrane region" description="Helical" evidence="7">
    <location>
        <begin position="313"/>
        <end position="332"/>
    </location>
</feature>
<dbReference type="InterPro" id="IPR010656">
    <property type="entry name" value="DctM"/>
</dbReference>